<dbReference type="Proteomes" id="UP001457282">
    <property type="component" value="Unassembled WGS sequence"/>
</dbReference>
<keyword evidence="1" id="KW-0732">Signal</keyword>
<reference evidence="2 3" key="1">
    <citation type="journal article" date="2023" name="G3 (Bethesda)">
        <title>A chromosome-length genome assembly and annotation of blackberry (Rubus argutus, cv. 'Hillquist').</title>
        <authorList>
            <person name="Bruna T."/>
            <person name="Aryal R."/>
            <person name="Dudchenko O."/>
            <person name="Sargent D.J."/>
            <person name="Mead D."/>
            <person name="Buti M."/>
            <person name="Cavallini A."/>
            <person name="Hytonen T."/>
            <person name="Andres J."/>
            <person name="Pham M."/>
            <person name="Weisz D."/>
            <person name="Mascagni F."/>
            <person name="Usai G."/>
            <person name="Natali L."/>
            <person name="Bassil N."/>
            <person name="Fernandez G.E."/>
            <person name="Lomsadze A."/>
            <person name="Armour M."/>
            <person name="Olukolu B."/>
            <person name="Poorten T."/>
            <person name="Britton C."/>
            <person name="Davik J."/>
            <person name="Ashrafi H."/>
            <person name="Aiden E.L."/>
            <person name="Borodovsky M."/>
            <person name="Worthington M."/>
        </authorList>
    </citation>
    <scope>NUCLEOTIDE SEQUENCE [LARGE SCALE GENOMIC DNA]</scope>
    <source>
        <strain evidence="2">PI 553951</strain>
    </source>
</reference>
<evidence type="ECO:0000313" key="3">
    <source>
        <dbReference type="Proteomes" id="UP001457282"/>
    </source>
</evidence>
<dbReference type="EMBL" id="JBEDUW010000005">
    <property type="protein sequence ID" value="KAK9928096.1"/>
    <property type="molecule type" value="Genomic_DNA"/>
</dbReference>
<feature type="signal peptide" evidence="1">
    <location>
        <begin position="1"/>
        <end position="25"/>
    </location>
</feature>
<evidence type="ECO:0000256" key="1">
    <source>
        <dbReference type="SAM" id="SignalP"/>
    </source>
</evidence>
<proteinExistence type="predicted"/>
<comment type="caution">
    <text evidence="2">The sequence shown here is derived from an EMBL/GenBank/DDBJ whole genome shotgun (WGS) entry which is preliminary data.</text>
</comment>
<accession>A0AAW1WU68</accession>
<gene>
    <name evidence="2" type="ORF">M0R45_025249</name>
</gene>
<dbReference type="AlphaFoldDB" id="A0AAW1WU68"/>
<sequence>MVQLIMRASATALLVLLVMIFVVSSSSSSSISIHSSSAAAMAAGTAVNEENQVTGRELHGNTWQGRKTWMNHGSFRNPRKRLVKYPTELPFQADELPV</sequence>
<feature type="chain" id="PRO_5043878539" evidence="1">
    <location>
        <begin position="26"/>
        <end position="98"/>
    </location>
</feature>
<protein>
    <submittedName>
        <fullName evidence="2">Uncharacterized protein</fullName>
    </submittedName>
</protein>
<evidence type="ECO:0000313" key="2">
    <source>
        <dbReference type="EMBL" id="KAK9928096.1"/>
    </source>
</evidence>
<organism evidence="2 3">
    <name type="scientific">Rubus argutus</name>
    <name type="common">Southern blackberry</name>
    <dbReference type="NCBI Taxonomy" id="59490"/>
    <lineage>
        <taxon>Eukaryota</taxon>
        <taxon>Viridiplantae</taxon>
        <taxon>Streptophyta</taxon>
        <taxon>Embryophyta</taxon>
        <taxon>Tracheophyta</taxon>
        <taxon>Spermatophyta</taxon>
        <taxon>Magnoliopsida</taxon>
        <taxon>eudicotyledons</taxon>
        <taxon>Gunneridae</taxon>
        <taxon>Pentapetalae</taxon>
        <taxon>rosids</taxon>
        <taxon>fabids</taxon>
        <taxon>Rosales</taxon>
        <taxon>Rosaceae</taxon>
        <taxon>Rosoideae</taxon>
        <taxon>Rosoideae incertae sedis</taxon>
        <taxon>Rubus</taxon>
    </lineage>
</organism>
<keyword evidence="3" id="KW-1185">Reference proteome</keyword>
<name>A0AAW1WU68_RUBAR</name>